<accession>A0AAV4TDD6</accession>
<name>A0AAV4TDD6_9ARAC</name>
<reference evidence="1 2" key="1">
    <citation type="submission" date="2021-06" db="EMBL/GenBank/DDBJ databases">
        <title>Caerostris darwini draft genome.</title>
        <authorList>
            <person name="Kono N."/>
            <person name="Arakawa K."/>
        </authorList>
    </citation>
    <scope>NUCLEOTIDE SEQUENCE [LARGE SCALE GENOMIC DNA]</scope>
</reference>
<protein>
    <submittedName>
        <fullName evidence="1">Uncharacterized protein</fullName>
    </submittedName>
</protein>
<keyword evidence="2" id="KW-1185">Reference proteome</keyword>
<evidence type="ECO:0000313" key="2">
    <source>
        <dbReference type="Proteomes" id="UP001054837"/>
    </source>
</evidence>
<organism evidence="1 2">
    <name type="scientific">Caerostris darwini</name>
    <dbReference type="NCBI Taxonomy" id="1538125"/>
    <lineage>
        <taxon>Eukaryota</taxon>
        <taxon>Metazoa</taxon>
        <taxon>Ecdysozoa</taxon>
        <taxon>Arthropoda</taxon>
        <taxon>Chelicerata</taxon>
        <taxon>Arachnida</taxon>
        <taxon>Araneae</taxon>
        <taxon>Araneomorphae</taxon>
        <taxon>Entelegynae</taxon>
        <taxon>Araneoidea</taxon>
        <taxon>Araneidae</taxon>
        <taxon>Caerostris</taxon>
    </lineage>
</organism>
<dbReference type="AlphaFoldDB" id="A0AAV4TDD6"/>
<evidence type="ECO:0000313" key="1">
    <source>
        <dbReference type="EMBL" id="GIY44678.1"/>
    </source>
</evidence>
<gene>
    <name evidence="1" type="ORF">CDAR_118091</name>
</gene>
<dbReference type="Proteomes" id="UP001054837">
    <property type="component" value="Unassembled WGS sequence"/>
</dbReference>
<sequence>MRGGQTRDSMAMNTTEPADVLKCSAVNEKKRGGSKFRGDTYTHQQFIECASMGIKGFLLIRWTARIDTPKHWIRDEISFLRLRKVRIHGKGVDFFGTIVRKQCPISEIGSSIEKENCLEYLSNCVIQFIRFKFVTRLGGGLLCRK</sequence>
<proteinExistence type="predicted"/>
<dbReference type="EMBL" id="BPLQ01009555">
    <property type="protein sequence ID" value="GIY44678.1"/>
    <property type="molecule type" value="Genomic_DNA"/>
</dbReference>
<comment type="caution">
    <text evidence="1">The sequence shown here is derived from an EMBL/GenBank/DDBJ whole genome shotgun (WGS) entry which is preliminary data.</text>
</comment>